<keyword evidence="2" id="KW-1185">Reference proteome</keyword>
<dbReference type="AlphaFoldDB" id="A0A6A6NTN7"/>
<reference evidence="1" key="1">
    <citation type="journal article" date="2020" name="Stud. Mycol.">
        <title>101 Dothideomycetes genomes: a test case for predicting lifestyles and emergence of pathogens.</title>
        <authorList>
            <person name="Haridas S."/>
            <person name="Albert R."/>
            <person name="Binder M."/>
            <person name="Bloem J."/>
            <person name="Labutti K."/>
            <person name="Salamov A."/>
            <person name="Andreopoulos B."/>
            <person name="Baker S."/>
            <person name="Barry K."/>
            <person name="Bills G."/>
            <person name="Bluhm B."/>
            <person name="Cannon C."/>
            <person name="Castanera R."/>
            <person name="Culley D."/>
            <person name="Daum C."/>
            <person name="Ezra D."/>
            <person name="Gonzalez J."/>
            <person name="Henrissat B."/>
            <person name="Kuo A."/>
            <person name="Liang C."/>
            <person name="Lipzen A."/>
            <person name="Lutzoni F."/>
            <person name="Magnuson J."/>
            <person name="Mondo S."/>
            <person name="Nolan M."/>
            <person name="Ohm R."/>
            <person name="Pangilinan J."/>
            <person name="Park H.-J."/>
            <person name="Ramirez L."/>
            <person name="Alfaro M."/>
            <person name="Sun H."/>
            <person name="Tritt A."/>
            <person name="Yoshinaga Y."/>
            <person name="Zwiers L.-H."/>
            <person name="Turgeon B."/>
            <person name="Goodwin S."/>
            <person name="Spatafora J."/>
            <person name="Crous P."/>
            <person name="Grigoriev I."/>
        </authorList>
    </citation>
    <scope>NUCLEOTIDE SEQUENCE</scope>
    <source>
        <strain evidence="1">ATCC 16933</strain>
    </source>
</reference>
<evidence type="ECO:0000313" key="1">
    <source>
        <dbReference type="EMBL" id="KAF2455130.1"/>
    </source>
</evidence>
<organism evidence="1 2">
    <name type="scientific">Lineolata rhizophorae</name>
    <dbReference type="NCBI Taxonomy" id="578093"/>
    <lineage>
        <taxon>Eukaryota</taxon>
        <taxon>Fungi</taxon>
        <taxon>Dikarya</taxon>
        <taxon>Ascomycota</taxon>
        <taxon>Pezizomycotina</taxon>
        <taxon>Dothideomycetes</taxon>
        <taxon>Dothideomycetes incertae sedis</taxon>
        <taxon>Lineolatales</taxon>
        <taxon>Lineolataceae</taxon>
        <taxon>Lineolata</taxon>
    </lineage>
</organism>
<protein>
    <submittedName>
        <fullName evidence="1">Uncharacterized protein</fullName>
    </submittedName>
</protein>
<evidence type="ECO:0000313" key="2">
    <source>
        <dbReference type="Proteomes" id="UP000799766"/>
    </source>
</evidence>
<dbReference type="EMBL" id="MU001688">
    <property type="protein sequence ID" value="KAF2455130.1"/>
    <property type="molecule type" value="Genomic_DNA"/>
</dbReference>
<accession>A0A6A6NTN7</accession>
<gene>
    <name evidence="1" type="ORF">BDY21DRAFT_79525</name>
</gene>
<proteinExistence type="predicted"/>
<dbReference type="Proteomes" id="UP000799766">
    <property type="component" value="Unassembled WGS sequence"/>
</dbReference>
<name>A0A6A6NTN7_9PEZI</name>
<sequence>MKPSRSPVSGIGSLPSVSPTPCFFNCFPAASVRSPSCSSLDQQLAQQNGGRYQGPQVGRFHTHAAPCAHLSLSLYLILRSWFSKRLGGQHTELASICFNFSWPSLGLSDQSRLASTSTHDAVRTFPNITLTRQPPLALLSILSVYHGQPCVDECR</sequence>